<evidence type="ECO:0000256" key="3">
    <source>
        <dbReference type="ARBA" id="ARBA00022692"/>
    </source>
</evidence>
<feature type="transmembrane region" description="Helical" evidence="6">
    <location>
        <begin position="58"/>
        <end position="84"/>
    </location>
</feature>
<dbReference type="PANTHER" id="PTHR43141:SF4">
    <property type="entry name" value="CYTOCHROME BD2 SUBUNIT II"/>
    <property type="match status" value="1"/>
</dbReference>
<dbReference type="HOGENOM" id="CLU_049294_0_1_2"/>
<keyword evidence="5 6" id="KW-0472">Membrane</keyword>
<feature type="transmembrane region" description="Helical" evidence="6">
    <location>
        <begin position="194"/>
        <end position="217"/>
    </location>
</feature>
<dbReference type="GO" id="GO:0016682">
    <property type="term" value="F:oxidoreductase activity, acting on diphenols and related substances as donors, oxygen as acceptor"/>
    <property type="evidence" value="ECO:0007669"/>
    <property type="project" value="TreeGrafter"/>
</dbReference>
<protein>
    <submittedName>
        <fullName evidence="7">Cytochrome bd ubiquinol oxidase subunit II</fullName>
    </submittedName>
</protein>
<keyword evidence="3 6" id="KW-0812">Transmembrane</keyword>
<dbReference type="eggNOG" id="arCOG04791">
    <property type="taxonomic scope" value="Archaea"/>
</dbReference>
<sequence>MTNPLLLPVDTYLVDSLPEIWFGVIMFALAMYIVLDGFDFGIGMLYATREDDHDRETLLAAFGPIWDANEVWLIAFGTMLLAAFPDVYSRLLADNYLIALGFVLALLFRGVGPELREQREDESWQRACDWSFVGGSALAPFLFGVLAGSWVFSVGAVSLPAILTGVGLVAVSAVTGAAFLAAKTGPALAGEMRDLGILATVAYLAGVVVLLAVVIVTDAGGTAGTILSIPGIAIVGLSVVAGLGGIVLALRDSYRAWLVSALALPTLLSALVALLLYPAIYPATASGAELTVETAVVSPLALNLTTVLGFPVLVVVLWYFKFLYGVFSGPIEAEGYGA</sequence>
<feature type="transmembrane region" description="Helical" evidence="6">
    <location>
        <begin position="229"/>
        <end position="250"/>
    </location>
</feature>
<evidence type="ECO:0000256" key="4">
    <source>
        <dbReference type="ARBA" id="ARBA00022989"/>
    </source>
</evidence>
<dbReference type="Pfam" id="PF02322">
    <property type="entry name" value="Cyt_bd_oxida_II"/>
    <property type="match status" value="1"/>
</dbReference>
<dbReference type="OrthoDB" id="205826at2157"/>
<name>C7NNR2_HALUD</name>
<dbReference type="Proteomes" id="UP000002071">
    <property type="component" value="Chromosome"/>
</dbReference>
<dbReference type="PANTHER" id="PTHR43141">
    <property type="entry name" value="CYTOCHROME BD2 SUBUNIT II"/>
    <property type="match status" value="1"/>
</dbReference>
<evidence type="ECO:0000256" key="1">
    <source>
        <dbReference type="ARBA" id="ARBA00004651"/>
    </source>
</evidence>
<evidence type="ECO:0000256" key="5">
    <source>
        <dbReference type="ARBA" id="ARBA00023136"/>
    </source>
</evidence>
<reference evidence="7 8" key="1">
    <citation type="journal article" date="2009" name="Stand. Genomic Sci.">
        <title>Complete genome sequence of Halorhabdus utahensis type strain (AX-2).</title>
        <authorList>
            <person name="Anderson I."/>
            <person name="Tindall B.J."/>
            <person name="Pomrenke H."/>
            <person name="Goker M."/>
            <person name="Lapidus A."/>
            <person name="Nolan M."/>
            <person name="Copeland A."/>
            <person name="Glavina Del Rio T."/>
            <person name="Chen F."/>
            <person name="Tice H."/>
            <person name="Cheng J.F."/>
            <person name="Lucas S."/>
            <person name="Chertkov O."/>
            <person name="Bruce D."/>
            <person name="Brettin T."/>
            <person name="Detter J.C."/>
            <person name="Han C."/>
            <person name="Goodwin L."/>
            <person name="Land M."/>
            <person name="Hauser L."/>
            <person name="Chang Y.J."/>
            <person name="Jeffries C.D."/>
            <person name="Pitluck S."/>
            <person name="Pati A."/>
            <person name="Mavromatis K."/>
            <person name="Ivanova N."/>
            <person name="Ovchinnikova G."/>
            <person name="Chen A."/>
            <person name="Palaniappan K."/>
            <person name="Chain P."/>
            <person name="Rohde M."/>
            <person name="Bristow J."/>
            <person name="Eisen J.A."/>
            <person name="Markowitz V."/>
            <person name="Hugenholtz P."/>
            <person name="Kyrpides N.C."/>
            <person name="Klenk H.P."/>
        </authorList>
    </citation>
    <scope>NUCLEOTIDE SEQUENCE [LARGE SCALE GENOMIC DNA]</scope>
    <source>
        <strain evidence="8">DSM 12940 / JCM 11049 / AX-2</strain>
    </source>
</reference>
<dbReference type="GO" id="GO:0009055">
    <property type="term" value="F:electron transfer activity"/>
    <property type="evidence" value="ECO:0007669"/>
    <property type="project" value="TreeGrafter"/>
</dbReference>
<accession>C7NNR2</accession>
<evidence type="ECO:0000256" key="6">
    <source>
        <dbReference type="SAM" id="Phobius"/>
    </source>
</evidence>
<evidence type="ECO:0000313" key="7">
    <source>
        <dbReference type="EMBL" id="ACV11587.1"/>
    </source>
</evidence>
<evidence type="ECO:0000256" key="2">
    <source>
        <dbReference type="ARBA" id="ARBA00022475"/>
    </source>
</evidence>
<organism evidence="7 8">
    <name type="scientific">Halorhabdus utahensis (strain DSM 12940 / JCM 11049 / AX-2)</name>
    <dbReference type="NCBI Taxonomy" id="519442"/>
    <lineage>
        <taxon>Archaea</taxon>
        <taxon>Methanobacteriati</taxon>
        <taxon>Methanobacteriota</taxon>
        <taxon>Stenosarchaea group</taxon>
        <taxon>Halobacteria</taxon>
        <taxon>Halobacteriales</taxon>
        <taxon>Haloarculaceae</taxon>
        <taxon>Halorhabdus</taxon>
    </lineage>
</organism>
<dbReference type="RefSeq" id="WP_015789161.1">
    <property type="nucleotide sequence ID" value="NC_013158.1"/>
</dbReference>
<dbReference type="EMBL" id="CP001687">
    <property type="protein sequence ID" value="ACV11587.1"/>
    <property type="molecule type" value="Genomic_DNA"/>
</dbReference>
<feature type="transmembrane region" description="Helical" evidence="6">
    <location>
        <begin position="132"/>
        <end position="152"/>
    </location>
</feature>
<dbReference type="InterPro" id="IPR003317">
    <property type="entry name" value="Cyt-d_oxidase_su2"/>
</dbReference>
<evidence type="ECO:0000313" key="8">
    <source>
        <dbReference type="Proteomes" id="UP000002071"/>
    </source>
</evidence>
<dbReference type="GO" id="GO:0019646">
    <property type="term" value="P:aerobic electron transport chain"/>
    <property type="evidence" value="ECO:0007669"/>
    <property type="project" value="TreeGrafter"/>
</dbReference>
<proteinExistence type="predicted"/>
<dbReference type="STRING" id="519442.Huta_1411"/>
<dbReference type="GO" id="GO:0005886">
    <property type="term" value="C:plasma membrane"/>
    <property type="evidence" value="ECO:0007669"/>
    <property type="project" value="UniProtKB-SubCell"/>
</dbReference>
<keyword evidence="2" id="KW-1003">Cell membrane</keyword>
<feature type="transmembrane region" description="Helical" evidence="6">
    <location>
        <begin position="158"/>
        <end position="182"/>
    </location>
</feature>
<comment type="subcellular location">
    <subcellularLocation>
        <location evidence="1">Cell membrane</location>
        <topology evidence="1">Multi-pass membrane protein</topology>
    </subcellularLocation>
</comment>
<dbReference type="KEGG" id="hut:Huta_1411"/>
<keyword evidence="8" id="KW-1185">Reference proteome</keyword>
<feature type="transmembrane region" description="Helical" evidence="6">
    <location>
        <begin position="20"/>
        <end position="46"/>
    </location>
</feature>
<dbReference type="GO" id="GO:0070069">
    <property type="term" value="C:cytochrome complex"/>
    <property type="evidence" value="ECO:0007669"/>
    <property type="project" value="TreeGrafter"/>
</dbReference>
<gene>
    <name evidence="7" type="ordered locus">Huta_1411</name>
</gene>
<dbReference type="AlphaFoldDB" id="C7NNR2"/>
<keyword evidence="4 6" id="KW-1133">Transmembrane helix</keyword>
<feature type="transmembrane region" description="Helical" evidence="6">
    <location>
        <begin position="257"/>
        <end position="280"/>
    </location>
</feature>
<feature type="transmembrane region" description="Helical" evidence="6">
    <location>
        <begin position="300"/>
        <end position="320"/>
    </location>
</feature>
<feature type="transmembrane region" description="Helical" evidence="6">
    <location>
        <begin position="96"/>
        <end position="112"/>
    </location>
</feature>
<dbReference type="GeneID" id="8383690"/>